<dbReference type="EMBL" id="CASHTH010002021">
    <property type="protein sequence ID" value="CAI8023634.1"/>
    <property type="molecule type" value="Genomic_DNA"/>
</dbReference>
<dbReference type="SUPFAM" id="SSF52540">
    <property type="entry name" value="P-loop containing nucleoside triphosphate hydrolases"/>
    <property type="match status" value="1"/>
</dbReference>
<evidence type="ECO:0000259" key="4">
    <source>
        <dbReference type="PROSITE" id="PS50893"/>
    </source>
</evidence>
<dbReference type="PROSITE" id="PS00211">
    <property type="entry name" value="ABC_TRANSPORTER_1"/>
    <property type="match status" value="1"/>
</dbReference>
<dbReference type="InterPro" id="IPR003439">
    <property type="entry name" value="ABC_transporter-like_ATP-bd"/>
</dbReference>
<dbReference type="GO" id="GO:0005524">
    <property type="term" value="F:ATP binding"/>
    <property type="evidence" value="ECO:0007669"/>
    <property type="project" value="UniProtKB-KW"/>
</dbReference>
<dbReference type="Pfam" id="PF00005">
    <property type="entry name" value="ABC_tran"/>
    <property type="match status" value="1"/>
</dbReference>
<sequence>MAPVVDGRVWWRQRPLAAATHEIVREGIAFVPQGRRVFTHLTISENLEMGCLHLGDRVEKQRRMDSVMELFPVLYDKRRDLGSQMSGGQQQMLALGRGLMANPDVLLLDEPTLGLAPIIVKEVFEKVSEISDSLGTTIMVVEHNIRGVLGIANRGYVLDKGRVVYEGTPDNIRDSDILTRVFLGEVGEVGEEEEYEQG</sequence>
<evidence type="ECO:0000256" key="2">
    <source>
        <dbReference type="ARBA" id="ARBA00022448"/>
    </source>
</evidence>
<keyword evidence="5" id="KW-0067">ATP-binding</keyword>
<dbReference type="AlphaFoldDB" id="A0AA35WKE5"/>
<dbReference type="InterPro" id="IPR027417">
    <property type="entry name" value="P-loop_NTPase"/>
</dbReference>
<dbReference type="PANTHER" id="PTHR43820:SF4">
    <property type="entry name" value="HIGH-AFFINITY BRANCHED-CHAIN AMINO ACID TRANSPORT ATP-BINDING PROTEIN LIVF"/>
    <property type="match status" value="1"/>
</dbReference>
<keyword evidence="6" id="KW-1185">Reference proteome</keyword>
<keyword evidence="2" id="KW-0813">Transport</keyword>
<reference evidence="5" key="1">
    <citation type="submission" date="2023-03" db="EMBL/GenBank/DDBJ databases">
        <authorList>
            <person name="Steffen K."/>
            <person name="Cardenas P."/>
        </authorList>
    </citation>
    <scope>NUCLEOTIDE SEQUENCE</scope>
</reference>
<comment type="caution">
    <text evidence="5">The sequence shown here is derived from an EMBL/GenBank/DDBJ whole genome shotgun (WGS) entry which is preliminary data.</text>
</comment>
<dbReference type="PROSITE" id="PS50893">
    <property type="entry name" value="ABC_TRANSPORTER_2"/>
    <property type="match status" value="1"/>
</dbReference>
<accession>A0AA35WKE5</accession>
<dbReference type="InterPro" id="IPR052156">
    <property type="entry name" value="BCAA_Transport_ATP-bd_LivF"/>
</dbReference>
<gene>
    <name evidence="5" type="ORF">GBAR_LOCUS13786</name>
</gene>
<evidence type="ECO:0000256" key="3">
    <source>
        <dbReference type="ARBA" id="ARBA00022970"/>
    </source>
</evidence>
<keyword evidence="5" id="KW-0547">Nucleotide-binding</keyword>
<evidence type="ECO:0000313" key="6">
    <source>
        <dbReference type="Proteomes" id="UP001174909"/>
    </source>
</evidence>
<name>A0AA35WKE5_GEOBA</name>
<evidence type="ECO:0000256" key="1">
    <source>
        <dbReference type="ARBA" id="ARBA00005417"/>
    </source>
</evidence>
<proteinExistence type="inferred from homology"/>
<evidence type="ECO:0000313" key="5">
    <source>
        <dbReference type="EMBL" id="CAI8023634.1"/>
    </source>
</evidence>
<dbReference type="GO" id="GO:0016887">
    <property type="term" value="F:ATP hydrolysis activity"/>
    <property type="evidence" value="ECO:0007669"/>
    <property type="project" value="InterPro"/>
</dbReference>
<dbReference type="Gene3D" id="3.40.50.300">
    <property type="entry name" value="P-loop containing nucleotide triphosphate hydrolases"/>
    <property type="match status" value="1"/>
</dbReference>
<dbReference type="InterPro" id="IPR017871">
    <property type="entry name" value="ABC_transporter-like_CS"/>
</dbReference>
<feature type="domain" description="ABC transporter" evidence="4">
    <location>
        <begin position="4"/>
        <end position="185"/>
    </location>
</feature>
<dbReference type="PANTHER" id="PTHR43820">
    <property type="entry name" value="HIGH-AFFINITY BRANCHED-CHAIN AMINO ACID TRANSPORT ATP-BINDING PROTEIN LIVF"/>
    <property type="match status" value="1"/>
</dbReference>
<protein>
    <submittedName>
        <fullName evidence="5">High-affinity branched-chain amino acid transport ATP-binding protein LivF</fullName>
    </submittedName>
</protein>
<dbReference type="GO" id="GO:0015658">
    <property type="term" value="F:branched-chain amino acid transmembrane transporter activity"/>
    <property type="evidence" value="ECO:0007669"/>
    <property type="project" value="TreeGrafter"/>
</dbReference>
<keyword evidence="3" id="KW-0029">Amino-acid transport</keyword>
<dbReference type="GO" id="GO:0015807">
    <property type="term" value="P:L-amino acid transport"/>
    <property type="evidence" value="ECO:0007669"/>
    <property type="project" value="TreeGrafter"/>
</dbReference>
<dbReference type="Proteomes" id="UP001174909">
    <property type="component" value="Unassembled WGS sequence"/>
</dbReference>
<organism evidence="5 6">
    <name type="scientific">Geodia barretti</name>
    <name type="common">Barrett's horny sponge</name>
    <dbReference type="NCBI Taxonomy" id="519541"/>
    <lineage>
        <taxon>Eukaryota</taxon>
        <taxon>Metazoa</taxon>
        <taxon>Porifera</taxon>
        <taxon>Demospongiae</taxon>
        <taxon>Heteroscleromorpha</taxon>
        <taxon>Tetractinellida</taxon>
        <taxon>Astrophorina</taxon>
        <taxon>Geodiidae</taxon>
        <taxon>Geodia</taxon>
    </lineage>
</organism>
<comment type="similarity">
    <text evidence="1">Belongs to the ABC transporter superfamily.</text>
</comment>